<dbReference type="EMBL" id="JAFLNF010000009">
    <property type="protein sequence ID" value="MBO0347121.1"/>
    <property type="molecule type" value="Genomic_DNA"/>
</dbReference>
<dbReference type="RefSeq" id="WP_206943791.1">
    <property type="nucleotide sequence ID" value="NZ_JAFLNF010000009.1"/>
</dbReference>
<evidence type="ECO:0000256" key="1">
    <source>
        <dbReference type="SAM" id="Phobius"/>
    </source>
</evidence>
<dbReference type="AlphaFoldDB" id="A0A939JA71"/>
<keyword evidence="1" id="KW-1133">Transmembrane helix</keyword>
<feature type="chain" id="PRO_5037554915" evidence="2">
    <location>
        <begin position="22"/>
        <end position="65"/>
    </location>
</feature>
<sequence length="65" mass="6601">MSKHFACFAVATLCGLSTAMAHPDAIAHAHPHEAVSLTSPATLVVALIGLAIGGAFAYVRLSKGK</sequence>
<feature type="transmembrane region" description="Helical" evidence="1">
    <location>
        <begin position="37"/>
        <end position="59"/>
    </location>
</feature>
<reference evidence="3" key="1">
    <citation type="submission" date="2021-03" db="EMBL/GenBank/DDBJ databases">
        <title>Roseibium sp. CAU 1637 isolated from Incheon.</title>
        <authorList>
            <person name="Kim W."/>
        </authorList>
    </citation>
    <scope>NUCLEOTIDE SEQUENCE</scope>
    <source>
        <strain evidence="3">CAU 1637</strain>
    </source>
</reference>
<name>A0A939JA71_9HYPH</name>
<feature type="signal peptide" evidence="2">
    <location>
        <begin position="1"/>
        <end position="21"/>
    </location>
</feature>
<keyword evidence="4" id="KW-1185">Reference proteome</keyword>
<gene>
    <name evidence="3" type="ORF">J0X15_17975</name>
</gene>
<organism evidence="3 4">
    <name type="scientific">Roseibium limicola</name>
    <dbReference type="NCBI Taxonomy" id="2816037"/>
    <lineage>
        <taxon>Bacteria</taxon>
        <taxon>Pseudomonadati</taxon>
        <taxon>Pseudomonadota</taxon>
        <taxon>Alphaproteobacteria</taxon>
        <taxon>Hyphomicrobiales</taxon>
        <taxon>Stappiaceae</taxon>
        <taxon>Roseibium</taxon>
    </lineage>
</organism>
<dbReference type="Proteomes" id="UP000664779">
    <property type="component" value="Unassembled WGS sequence"/>
</dbReference>
<keyword evidence="1" id="KW-0472">Membrane</keyword>
<comment type="caution">
    <text evidence="3">The sequence shown here is derived from an EMBL/GenBank/DDBJ whole genome shotgun (WGS) entry which is preliminary data.</text>
</comment>
<evidence type="ECO:0000313" key="4">
    <source>
        <dbReference type="Proteomes" id="UP000664779"/>
    </source>
</evidence>
<keyword evidence="1" id="KW-0812">Transmembrane</keyword>
<keyword evidence="2" id="KW-0732">Signal</keyword>
<accession>A0A939JA71</accession>
<evidence type="ECO:0000313" key="3">
    <source>
        <dbReference type="EMBL" id="MBO0347121.1"/>
    </source>
</evidence>
<evidence type="ECO:0000256" key="2">
    <source>
        <dbReference type="SAM" id="SignalP"/>
    </source>
</evidence>
<protein>
    <submittedName>
        <fullName evidence="3">Uncharacterized protein</fullName>
    </submittedName>
</protein>
<proteinExistence type="predicted"/>